<dbReference type="PATRIC" id="fig|1276246.3.peg.403"/>
<keyword evidence="1" id="KW-0472">Membrane</keyword>
<evidence type="ECO:0000313" key="2">
    <source>
        <dbReference type="EMBL" id="AHI52745.1"/>
    </source>
</evidence>
<gene>
    <name evidence="2" type="ORF">SCULI_v1c04040</name>
</gene>
<reference evidence="2 3" key="1">
    <citation type="journal article" date="2014" name="Genome Biol. Evol.">
        <title>Molecular evolution of the substrate utilization strategies and putative virulence factors in mosquito-associated Spiroplasma species.</title>
        <authorList>
            <person name="Chang T.H."/>
            <person name="Lo W.S."/>
            <person name="Ku C."/>
            <person name="Chen L.L."/>
            <person name="Kuo C.H."/>
        </authorList>
    </citation>
    <scope>NUCLEOTIDE SEQUENCE [LARGE SCALE GENOMIC DNA]</scope>
    <source>
        <strain evidence="2">AES-1</strain>
    </source>
</reference>
<accession>W6A7D2</accession>
<dbReference type="OrthoDB" id="9862990at2"/>
<dbReference type="KEGG" id="scq:SCULI_v1c04040"/>
<keyword evidence="1" id="KW-0812">Transmembrane</keyword>
<evidence type="ECO:0000313" key="3">
    <source>
        <dbReference type="Proteomes" id="UP000019267"/>
    </source>
</evidence>
<organism evidence="2 3">
    <name type="scientific">Spiroplasma culicicola AES-1</name>
    <dbReference type="NCBI Taxonomy" id="1276246"/>
    <lineage>
        <taxon>Bacteria</taxon>
        <taxon>Bacillati</taxon>
        <taxon>Mycoplasmatota</taxon>
        <taxon>Mollicutes</taxon>
        <taxon>Entomoplasmatales</taxon>
        <taxon>Spiroplasmataceae</taxon>
        <taxon>Spiroplasma</taxon>
    </lineage>
</organism>
<keyword evidence="3" id="KW-1185">Reference proteome</keyword>
<feature type="transmembrane region" description="Helical" evidence="1">
    <location>
        <begin position="84"/>
        <end position="104"/>
    </location>
</feature>
<keyword evidence="1" id="KW-1133">Transmembrane helix</keyword>
<dbReference type="EMBL" id="CP006681">
    <property type="protein sequence ID" value="AHI52745.1"/>
    <property type="molecule type" value="Genomic_DNA"/>
</dbReference>
<feature type="transmembrane region" description="Helical" evidence="1">
    <location>
        <begin position="48"/>
        <end position="72"/>
    </location>
</feature>
<dbReference type="AlphaFoldDB" id="W6A7D2"/>
<proteinExistence type="predicted"/>
<dbReference type="Proteomes" id="UP000019267">
    <property type="component" value="Chromosome"/>
</dbReference>
<name>W6A7D2_9MOLU</name>
<feature type="transmembrane region" description="Helical" evidence="1">
    <location>
        <begin position="20"/>
        <end position="42"/>
    </location>
</feature>
<sequence length="131" mass="14950">MELKLKKVNAQRIRVNIAFLILQTLLTIGMFLATISVSIGGISAKSIVFFWLFSLYFLYGSIWLGLILAFDLKGKINNTNDIKLLFSGIGSIICLFTLIVWIFFVREIYFDRKYSIDFLETTDEVSSSKGE</sequence>
<evidence type="ECO:0000256" key="1">
    <source>
        <dbReference type="SAM" id="Phobius"/>
    </source>
</evidence>
<dbReference type="HOGENOM" id="CLU_1926241_0_0_14"/>
<dbReference type="STRING" id="1276246.SCULI_v1c04040"/>
<dbReference type="RefSeq" id="WP_025362984.1">
    <property type="nucleotide sequence ID" value="NZ_CP006681.1"/>
</dbReference>
<protein>
    <recommendedName>
        <fullName evidence="4">Transmembrane protein</fullName>
    </recommendedName>
</protein>
<evidence type="ECO:0008006" key="4">
    <source>
        <dbReference type="Google" id="ProtNLM"/>
    </source>
</evidence>